<evidence type="ECO:0000256" key="2">
    <source>
        <dbReference type="ARBA" id="ARBA00009199"/>
    </source>
</evidence>
<sequence length="558" mass="60830">MPAQWEEIALRKRQERGAKIPKEWELGPEIQPMPEDVTGIPRSCGILTEKELDITENYDARSIVDAVVGGRWTAEEIAVAFCKRAAIAQQLVNCLTEIFFDQAIERARYLDRYLQEHGKPVGPLHGLPISLKDSFSLPGLASTVGLTSRSFTLAQEHSVLSSMLHSAGAVLYVKTTTPQAQLALDTHSALWGRTCNPHNTALSAGGSSGGEAALIAMRGSVLGVGSDMAGSIRIPASCCGIYGVKPTTRRVPRQGTETVEIPGTHYAGLATVVGPIAGSLGDCRWFFEVVQSLEPWRYDAQVLPYSPLPPAGKQRLNIGILINNGITAPLPPVASMLNEVRRALATAGHSVELVSLKEFSKAFAIATGFMTLNGNRQLWDSMAAIEEPWSPWLAARMKRRDAKPTALDDYYKLLHSKQQVETAFLKGLWERGEDKPRLDVIICPTSGHPTTKHDEGGTMDWVVPWNLVDYPAGVMPVRTVSEADLEMELSEPSLGRWDDGCRKLWKKETRRSFVGAPMAVQVVGRKGGDGELCNTMEIIDDALRHGKGSVTTSSTSKL</sequence>
<dbReference type="AlphaFoldDB" id="A0A5J5F4X5"/>
<gene>
    <name evidence="7" type="ORF">FN846DRAFT_405638</name>
</gene>
<dbReference type="InterPro" id="IPR023631">
    <property type="entry name" value="Amidase_dom"/>
</dbReference>
<keyword evidence="4" id="KW-0378">Hydrolase</keyword>
<feature type="active site" description="Charge relay system" evidence="5">
    <location>
        <position position="132"/>
    </location>
</feature>
<dbReference type="EMBL" id="VXIS01000033">
    <property type="protein sequence ID" value="KAA8911691.1"/>
    <property type="molecule type" value="Genomic_DNA"/>
</dbReference>
<dbReference type="InParanoid" id="A0A5J5F4X5"/>
<comment type="catalytic activity">
    <reaction evidence="1">
        <text>a monocarboxylic acid amide + H2O = a monocarboxylate + NH4(+)</text>
        <dbReference type="Rhea" id="RHEA:12020"/>
        <dbReference type="ChEBI" id="CHEBI:15377"/>
        <dbReference type="ChEBI" id="CHEBI:28938"/>
        <dbReference type="ChEBI" id="CHEBI:35757"/>
        <dbReference type="ChEBI" id="CHEBI:83628"/>
        <dbReference type="EC" id="3.5.1.4"/>
    </reaction>
</comment>
<organism evidence="7 8">
    <name type="scientific">Sphaerosporella brunnea</name>
    <dbReference type="NCBI Taxonomy" id="1250544"/>
    <lineage>
        <taxon>Eukaryota</taxon>
        <taxon>Fungi</taxon>
        <taxon>Dikarya</taxon>
        <taxon>Ascomycota</taxon>
        <taxon>Pezizomycotina</taxon>
        <taxon>Pezizomycetes</taxon>
        <taxon>Pezizales</taxon>
        <taxon>Pyronemataceae</taxon>
        <taxon>Sphaerosporella</taxon>
    </lineage>
</organism>
<feature type="active site" description="Charge relay system" evidence="5">
    <location>
        <position position="207"/>
    </location>
</feature>
<evidence type="ECO:0000256" key="1">
    <source>
        <dbReference type="ARBA" id="ARBA00001311"/>
    </source>
</evidence>
<evidence type="ECO:0000256" key="5">
    <source>
        <dbReference type="PIRSR" id="PIRSR001221-1"/>
    </source>
</evidence>
<dbReference type="InterPro" id="IPR036928">
    <property type="entry name" value="AS_sf"/>
</dbReference>
<protein>
    <recommendedName>
        <fullName evidence="3">amidase</fullName>
        <ecNumber evidence="3">3.5.1.4</ecNumber>
    </recommendedName>
</protein>
<reference evidence="7 8" key="1">
    <citation type="submission" date="2019-09" db="EMBL/GenBank/DDBJ databases">
        <title>Draft genome of the ectomycorrhizal ascomycete Sphaerosporella brunnea.</title>
        <authorList>
            <consortium name="DOE Joint Genome Institute"/>
            <person name="Benucci G.M."/>
            <person name="Marozzi G."/>
            <person name="Antonielli L."/>
            <person name="Sanchez S."/>
            <person name="Marco P."/>
            <person name="Wang X."/>
            <person name="Falini L.B."/>
            <person name="Barry K."/>
            <person name="Haridas S."/>
            <person name="Lipzen A."/>
            <person name="Labutti K."/>
            <person name="Grigoriev I.V."/>
            <person name="Murat C."/>
            <person name="Martin F."/>
            <person name="Albertini E."/>
            <person name="Donnini D."/>
            <person name="Bonito G."/>
        </authorList>
    </citation>
    <scope>NUCLEOTIDE SEQUENCE [LARGE SCALE GENOMIC DNA]</scope>
    <source>
        <strain evidence="7 8">Sb_GMNB300</strain>
    </source>
</reference>
<dbReference type="Pfam" id="PF01425">
    <property type="entry name" value="Amidase"/>
    <property type="match status" value="1"/>
</dbReference>
<comment type="similarity">
    <text evidence="2">Belongs to the amidase family.</text>
</comment>
<dbReference type="OrthoDB" id="6428749at2759"/>
<dbReference type="Proteomes" id="UP000326924">
    <property type="component" value="Unassembled WGS sequence"/>
</dbReference>
<evidence type="ECO:0000259" key="6">
    <source>
        <dbReference type="Pfam" id="PF01425"/>
    </source>
</evidence>
<dbReference type="PANTHER" id="PTHR46072">
    <property type="entry name" value="AMIDASE-RELATED-RELATED"/>
    <property type="match status" value="1"/>
</dbReference>
<dbReference type="EC" id="3.5.1.4" evidence="3"/>
<evidence type="ECO:0000313" key="8">
    <source>
        <dbReference type="Proteomes" id="UP000326924"/>
    </source>
</evidence>
<evidence type="ECO:0000256" key="3">
    <source>
        <dbReference type="ARBA" id="ARBA00012922"/>
    </source>
</evidence>
<feature type="domain" description="Amidase" evidence="6">
    <location>
        <begin position="77"/>
        <end position="533"/>
    </location>
</feature>
<keyword evidence="8" id="KW-1185">Reference proteome</keyword>
<dbReference type="GO" id="GO:0004040">
    <property type="term" value="F:amidase activity"/>
    <property type="evidence" value="ECO:0007669"/>
    <property type="project" value="UniProtKB-EC"/>
</dbReference>
<evidence type="ECO:0000313" key="7">
    <source>
        <dbReference type="EMBL" id="KAA8911691.1"/>
    </source>
</evidence>
<dbReference type="PIRSF" id="PIRSF001221">
    <property type="entry name" value="Amidase_fungi"/>
    <property type="match status" value="1"/>
</dbReference>
<dbReference type="PANTHER" id="PTHR46072:SF6">
    <property type="entry name" value="AMIDASE, PUTATIVE (AFU_ORTHOLOGUE AFUA_1G14530)-RELATED"/>
    <property type="match status" value="1"/>
</dbReference>
<evidence type="ECO:0000256" key="4">
    <source>
        <dbReference type="ARBA" id="ARBA00022801"/>
    </source>
</evidence>
<dbReference type="Gene3D" id="3.90.1300.10">
    <property type="entry name" value="Amidase signature (AS) domain"/>
    <property type="match status" value="1"/>
</dbReference>
<dbReference type="SUPFAM" id="SSF75304">
    <property type="entry name" value="Amidase signature (AS) enzymes"/>
    <property type="match status" value="1"/>
</dbReference>
<name>A0A5J5F4X5_9PEZI</name>
<dbReference type="InterPro" id="IPR020556">
    <property type="entry name" value="Amidase_CS"/>
</dbReference>
<proteinExistence type="inferred from homology"/>
<comment type="caution">
    <text evidence="7">The sequence shown here is derived from an EMBL/GenBank/DDBJ whole genome shotgun (WGS) entry which is preliminary data.</text>
</comment>
<dbReference type="PROSITE" id="PS00571">
    <property type="entry name" value="AMIDASES"/>
    <property type="match status" value="1"/>
</dbReference>
<feature type="active site" description="Acyl-ester intermediate" evidence="5">
    <location>
        <position position="231"/>
    </location>
</feature>
<accession>A0A5J5F4X5</accession>